<organism evidence="1 2">
    <name type="scientific">Agrobacterium genomosp. 13 str. CFBP 6927</name>
    <dbReference type="NCBI Taxonomy" id="1183428"/>
    <lineage>
        <taxon>Bacteria</taxon>
        <taxon>Pseudomonadati</taxon>
        <taxon>Pseudomonadota</taxon>
        <taxon>Alphaproteobacteria</taxon>
        <taxon>Hyphomicrobiales</taxon>
        <taxon>Rhizobiaceae</taxon>
        <taxon>Rhizobium/Agrobacterium group</taxon>
        <taxon>Agrobacterium</taxon>
        <taxon>Agrobacterium tumefaciens complex</taxon>
    </lineage>
</organism>
<reference evidence="1 2" key="1">
    <citation type="submission" date="2016-01" db="EMBL/GenBank/DDBJ databases">
        <authorList>
            <person name="Regsiter A."/>
            <person name="william w."/>
        </authorList>
    </citation>
    <scope>NUCLEOTIDE SEQUENCE [LARGE SCALE GENOMIC DNA]</scope>
    <source>
        <strain evidence="1 2">CFBP 6927</strain>
    </source>
</reference>
<sequence length="24" mass="2880">MLFGKRHREEKFQTIEIISIVSMS</sequence>
<evidence type="ECO:0000313" key="1">
    <source>
        <dbReference type="EMBL" id="CUX64207.1"/>
    </source>
</evidence>
<gene>
    <name evidence="1" type="ORF">AGR13a_Lc90143</name>
</gene>
<evidence type="ECO:0008006" key="3">
    <source>
        <dbReference type="Google" id="ProtNLM"/>
    </source>
</evidence>
<dbReference type="EMBL" id="FBWH01000048">
    <property type="protein sequence ID" value="CUX64207.1"/>
    <property type="molecule type" value="Genomic_DNA"/>
</dbReference>
<keyword evidence="2" id="KW-1185">Reference proteome</keyword>
<name>A0ABM9VN60_9HYPH</name>
<protein>
    <recommendedName>
        <fullName evidence="3">Transposase</fullName>
    </recommendedName>
</protein>
<evidence type="ECO:0000313" key="2">
    <source>
        <dbReference type="Proteomes" id="UP000191812"/>
    </source>
</evidence>
<dbReference type="Proteomes" id="UP000191812">
    <property type="component" value="Unassembled WGS sequence"/>
</dbReference>
<proteinExistence type="predicted"/>
<comment type="caution">
    <text evidence="1">The sequence shown here is derived from an EMBL/GenBank/DDBJ whole genome shotgun (WGS) entry which is preliminary data.</text>
</comment>
<accession>A0ABM9VN60</accession>